<dbReference type="SUPFAM" id="SSF89550">
    <property type="entry name" value="PHP domain-like"/>
    <property type="match status" value="1"/>
</dbReference>
<dbReference type="SMART" id="SM00481">
    <property type="entry name" value="POLIIIAc"/>
    <property type="match status" value="1"/>
</dbReference>
<dbReference type="NCBIfam" id="NF038032">
    <property type="entry name" value="CehA_McbA_metalo"/>
    <property type="match status" value="1"/>
</dbReference>
<dbReference type="OrthoDB" id="9804333at2"/>
<dbReference type="PANTHER" id="PTHR42924:SF3">
    <property type="entry name" value="POLYMERASE_HISTIDINOL PHOSPHATASE N-TERMINAL DOMAIN-CONTAINING PROTEIN"/>
    <property type="match status" value="1"/>
</dbReference>
<dbReference type="AlphaFoldDB" id="A0A4Q7ZTU9"/>
<evidence type="ECO:0000259" key="1">
    <source>
        <dbReference type="SMART" id="SM00481"/>
    </source>
</evidence>
<sequence>MPTDRDETRPTAPRRDVLRLGAAIAFGGLAPMVPARTARADTGGRLVTTRFTGHSPAGFDQWAYVPFDVPAGVNRISVSRWFHPFVLVPGLLQNVLDIGIFGAAGWGAGAEAGFRGWSGGARDSFTLSASDATPGYLAGPLDPGTWAVALGPIVCDPRGMDWTVDVTLESGPAGPAFQASPAPARAEGRGPAWYRGDMHLHTVHSDGQRTPDRLAADARARGLDFFASTEHNTRAANQIWGQHATDDLLIIGGEEVTTRHGHWLALGLSAEWVDWRYAPGQGLFERYADAVRALGGIAVAAHPLTPGPGALWEFGYDHVDGIEVWNGPWTLDDAAAVRMWDGLLRQGRRVAAVGNSDAHGPGDVVGLPHTVVYAPELSRAAILAAVRAGRSYLAESAGVTLDLTAAAGGRVAGPGQTLETGAGSVEVTAVVSGVPGTTVTLHTRHGQVAAGYIAGTGAGVLTWRTRGARAGFLRAEVHRPQPGSTTLTTMVALSNPVWLA</sequence>
<dbReference type="PANTHER" id="PTHR42924">
    <property type="entry name" value="EXONUCLEASE"/>
    <property type="match status" value="1"/>
</dbReference>
<dbReference type="InterPro" id="IPR006311">
    <property type="entry name" value="TAT_signal"/>
</dbReference>
<dbReference type="GO" id="GO:0035312">
    <property type="term" value="F:5'-3' DNA exonuclease activity"/>
    <property type="evidence" value="ECO:0007669"/>
    <property type="project" value="TreeGrafter"/>
</dbReference>
<evidence type="ECO:0000313" key="3">
    <source>
        <dbReference type="Proteomes" id="UP000292564"/>
    </source>
</evidence>
<dbReference type="InterPro" id="IPR052018">
    <property type="entry name" value="PHP_domain"/>
</dbReference>
<keyword evidence="3" id="KW-1185">Reference proteome</keyword>
<gene>
    <name evidence="2" type="ORF">EV385_5915</name>
</gene>
<comment type="caution">
    <text evidence="2">The sequence shown here is derived from an EMBL/GenBank/DDBJ whole genome shotgun (WGS) entry which is preliminary data.</text>
</comment>
<name>A0A4Q7ZTU9_9ACTN</name>
<reference evidence="2 3" key="1">
    <citation type="submission" date="2019-02" db="EMBL/GenBank/DDBJ databases">
        <title>Sequencing the genomes of 1000 actinobacteria strains.</title>
        <authorList>
            <person name="Klenk H.-P."/>
        </authorList>
    </citation>
    <scope>NUCLEOTIDE SEQUENCE [LARGE SCALE GENOMIC DNA]</scope>
    <source>
        <strain evidence="2 3">DSM 45162</strain>
    </source>
</reference>
<organism evidence="2 3">
    <name type="scientific">Krasilnikovia cinnamomea</name>
    <dbReference type="NCBI Taxonomy" id="349313"/>
    <lineage>
        <taxon>Bacteria</taxon>
        <taxon>Bacillati</taxon>
        <taxon>Actinomycetota</taxon>
        <taxon>Actinomycetes</taxon>
        <taxon>Micromonosporales</taxon>
        <taxon>Micromonosporaceae</taxon>
        <taxon>Krasilnikovia</taxon>
    </lineage>
</organism>
<dbReference type="InterPro" id="IPR016195">
    <property type="entry name" value="Pol/histidinol_Pase-like"/>
</dbReference>
<dbReference type="PROSITE" id="PS51318">
    <property type="entry name" value="TAT"/>
    <property type="match status" value="1"/>
</dbReference>
<dbReference type="GO" id="GO:0004534">
    <property type="term" value="F:5'-3' RNA exonuclease activity"/>
    <property type="evidence" value="ECO:0007669"/>
    <property type="project" value="TreeGrafter"/>
</dbReference>
<dbReference type="Gene3D" id="3.20.20.140">
    <property type="entry name" value="Metal-dependent hydrolases"/>
    <property type="match status" value="1"/>
</dbReference>
<dbReference type="CDD" id="cd07432">
    <property type="entry name" value="PHP_HisPPase"/>
    <property type="match status" value="1"/>
</dbReference>
<protein>
    <recommendedName>
        <fullName evidence="1">Polymerase/histidinol phosphatase N-terminal domain-containing protein</fullName>
    </recommendedName>
</protein>
<dbReference type="RefSeq" id="WP_130512407.1">
    <property type="nucleotide sequence ID" value="NZ_SHKY01000001.1"/>
</dbReference>
<dbReference type="Proteomes" id="UP000292564">
    <property type="component" value="Unassembled WGS sequence"/>
</dbReference>
<dbReference type="EMBL" id="SHKY01000001">
    <property type="protein sequence ID" value="RZU53979.1"/>
    <property type="molecule type" value="Genomic_DNA"/>
</dbReference>
<evidence type="ECO:0000313" key="2">
    <source>
        <dbReference type="EMBL" id="RZU53979.1"/>
    </source>
</evidence>
<feature type="domain" description="Polymerase/histidinol phosphatase N-terminal" evidence="1">
    <location>
        <begin position="196"/>
        <end position="260"/>
    </location>
</feature>
<dbReference type="InterPro" id="IPR003141">
    <property type="entry name" value="Pol/His_phosphatase_N"/>
</dbReference>
<accession>A0A4Q7ZTU9</accession>
<proteinExistence type="predicted"/>